<dbReference type="InterPro" id="IPR036663">
    <property type="entry name" value="Fumarylacetoacetase_C_sf"/>
</dbReference>
<evidence type="ECO:0008006" key="3">
    <source>
        <dbReference type="Google" id="ProtNLM"/>
    </source>
</evidence>
<comment type="caution">
    <text evidence="1">The sequence shown here is derived from an EMBL/GenBank/DDBJ whole genome shotgun (WGS) entry which is preliminary data.</text>
</comment>
<evidence type="ECO:0000313" key="2">
    <source>
        <dbReference type="Proteomes" id="UP000649955"/>
    </source>
</evidence>
<sequence>MTGTVSTAIKAVAEAAARLRLAGRTGRPVAPVRDILGSTDVDLAYSAHDELVRQRLEGGAQIVGRKIGLTSPAVQRQLGVGQPDFGVLFTDMDVSGTAEVPSDRLLQPKVEAEIAFVLARTSTAN</sequence>
<dbReference type="EMBL" id="BNAW01000054">
    <property type="protein sequence ID" value="GHG42802.1"/>
    <property type="molecule type" value="Genomic_DNA"/>
</dbReference>
<accession>A0ABQ3KXV6</accession>
<dbReference type="SUPFAM" id="SSF56529">
    <property type="entry name" value="FAH"/>
    <property type="match status" value="1"/>
</dbReference>
<dbReference type="InterPro" id="IPR050772">
    <property type="entry name" value="Hydratase-Decarb/MhpD_sf"/>
</dbReference>
<gene>
    <name evidence="1" type="ORF">GCM10017567_75940</name>
</gene>
<keyword evidence="2" id="KW-1185">Reference proteome</keyword>
<name>A0ABQ3KXV6_9PSEU</name>
<organism evidence="1 2">
    <name type="scientific">Amycolatopsis bullii</name>
    <dbReference type="NCBI Taxonomy" id="941987"/>
    <lineage>
        <taxon>Bacteria</taxon>
        <taxon>Bacillati</taxon>
        <taxon>Actinomycetota</taxon>
        <taxon>Actinomycetes</taxon>
        <taxon>Pseudonocardiales</taxon>
        <taxon>Pseudonocardiaceae</taxon>
        <taxon>Amycolatopsis</taxon>
    </lineage>
</organism>
<dbReference type="Proteomes" id="UP000649955">
    <property type="component" value="Unassembled WGS sequence"/>
</dbReference>
<dbReference type="PANTHER" id="PTHR30143:SF0">
    <property type="entry name" value="2-KETO-4-PENTENOATE HYDRATASE"/>
    <property type="match status" value="1"/>
</dbReference>
<dbReference type="Gene3D" id="3.90.850.10">
    <property type="entry name" value="Fumarylacetoacetase-like, C-terminal domain"/>
    <property type="match status" value="1"/>
</dbReference>
<proteinExistence type="predicted"/>
<dbReference type="RefSeq" id="WP_191316148.1">
    <property type="nucleotide sequence ID" value="NZ_BNAW01000054.1"/>
</dbReference>
<reference evidence="2" key="1">
    <citation type="journal article" date="2019" name="Int. J. Syst. Evol. Microbiol.">
        <title>The Global Catalogue of Microorganisms (GCM) 10K type strain sequencing project: providing services to taxonomists for standard genome sequencing and annotation.</title>
        <authorList>
            <consortium name="The Broad Institute Genomics Platform"/>
            <consortium name="The Broad Institute Genome Sequencing Center for Infectious Disease"/>
            <person name="Wu L."/>
            <person name="Ma J."/>
        </authorList>
    </citation>
    <scope>NUCLEOTIDE SEQUENCE [LARGE SCALE GENOMIC DNA]</scope>
    <source>
        <strain evidence="2">CGMCC 4.7680</strain>
    </source>
</reference>
<dbReference type="PANTHER" id="PTHR30143">
    <property type="entry name" value="ACID HYDRATASE"/>
    <property type="match status" value="1"/>
</dbReference>
<evidence type="ECO:0000313" key="1">
    <source>
        <dbReference type="EMBL" id="GHG42802.1"/>
    </source>
</evidence>
<protein>
    <recommendedName>
        <fullName evidence="3">2-keto-4-pentenoate hydratase</fullName>
    </recommendedName>
</protein>